<protein>
    <submittedName>
        <fullName evidence="1">Uncharacterized protein</fullName>
    </submittedName>
</protein>
<dbReference type="AlphaFoldDB" id="A0A0F8XFH7"/>
<comment type="caution">
    <text evidence="1">The sequence shown here is derived from an EMBL/GenBank/DDBJ whole genome shotgun (WGS) entry which is preliminary data.</text>
</comment>
<accession>A0A0F8XFH7</accession>
<evidence type="ECO:0000313" key="1">
    <source>
        <dbReference type="EMBL" id="KKK67892.1"/>
    </source>
</evidence>
<name>A0A0F8XFH7_9ZZZZ</name>
<sequence length="30" mass="3324">MTSKSDKTPTEILSEKIAAALLSRIVVKHR</sequence>
<organism evidence="1">
    <name type="scientific">marine sediment metagenome</name>
    <dbReference type="NCBI Taxonomy" id="412755"/>
    <lineage>
        <taxon>unclassified sequences</taxon>
        <taxon>metagenomes</taxon>
        <taxon>ecological metagenomes</taxon>
    </lineage>
</organism>
<dbReference type="EMBL" id="LAZR01059392">
    <property type="protein sequence ID" value="KKK67892.1"/>
    <property type="molecule type" value="Genomic_DNA"/>
</dbReference>
<gene>
    <name evidence="1" type="ORF">LCGC14_2949560</name>
</gene>
<feature type="non-terminal residue" evidence="1">
    <location>
        <position position="30"/>
    </location>
</feature>
<proteinExistence type="predicted"/>
<reference evidence="1" key="1">
    <citation type="journal article" date="2015" name="Nature">
        <title>Complex archaea that bridge the gap between prokaryotes and eukaryotes.</title>
        <authorList>
            <person name="Spang A."/>
            <person name="Saw J.H."/>
            <person name="Jorgensen S.L."/>
            <person name="Zaremba-Niedzwiedzka K."/>
            <person name="Martijn J."/>
            <person name="Lind A.E."/>
            <person name="van Eijk R."/>
            <person name="Schleper C."/>
            <person name="Guy L."/>
            <person name="Ettema T.J."/>
        </authorList>
    </citation>
    <scope>NUCLEOTIDE SEQUENCE</scope>
</reference>